<accession>A0ABW2QM48</accession>
<name>A0ABW2QM48_9BURK</name>
<evidence type="ECO:0000313" key="1">
    <source>
        <dbReference type="EMBL" id="MFC7408435.1"/>
    </source>
</evidence>
<dbReference type="EMBL" id="JBHTCA010000003">
    <property type="protein sequence ID" value="MFC7408435.1"/>
    <property type="molecule type" value="Genomic_DNA"/>
</dbReference>
<dbReference type="RefSeq" id="WP_382220688.1">
    <property type="nucleotide sequence ID" value="NZ_JBHTCA010000003.1"/>
</dbReference>
<sequence length="747" mass="82220">MEAPQHMPNVVGGGMVFKFDLPAFGASMGRPELLPGNTGWRWGRSDGTQFTMRFEPVLPKLYFERNNPAEIRAFFYDGHVPSGERSHTITLSWTGDATWQPSRTERLGGPPANMWPGDVIGTRSAPAPLLSATGTTTLAAASSPNRDASTRYWGTNVTAYALFNTPKPAVAEQAKRLAALGYNLVRLHHHDSPWVNPNVFGNPKTYNSTTQLSAESLDKLDWWIKCLKDEGIAVWLDLHVQRAFKPGDNIYGFEEAAKGKDSADLKGYAYVNLTMQQAMQRFNEAYLTRRNAYTGLAYKDDPAVVAMQITNENDITHHFGNALLPDKKVPLHHKVYRNAADAFARQHKLSADKVWRSWEHGPSKLFLNDLEQRFNDTMVGHLRGMGVTQALSTTSTWGRNPISSLPALTVGDVVDVHSYGGVGELEKDPAHAAHLGHWAAAAQVVGKPLTVSEWNAEPFPNHDRHTLPLLMAAMASHQGWRALMHYAYSQEPFERNSPSNWHGYNDPSLLPMLSAAALMYRRGDVQEATTTYVFDPGAEVFFNQAISAANAPALRTAAEKGKLLIAMPETPALPWLQRVAPPPGAVVLKDPNPSLLPSGAQEVTSDTGQLTRNWAKGTYTINTPRTQAALGWIGGEDIALPAARLKLDTRHASVAVQSLDDAVLGESRHVLLSIGTRSMPAPGNKTPFRVEALAGEMQVKAPPGLKLYRNGPFNQWPEHPVRYANGHYLIRLDGRLPVQWLALRPAV</sequence>
<gene>
    <name evidence="1" type="ORF">ACFQPB_06145</name>
</gene>
<evidence type="ECO:0008006" key="3">
    <source>
        <dbReference type="Google" id="ProtNLM"/>
    </source>
</evidence>
<protein>
    <recommendedName>
        <fullName evidence="3">Glycosyl hydrolase family 5</fullName>
    </recommendedName>
</protein>
<dbReference type="Gene3D" id="3.20.20.80">
    <property type="entry name" value="Glycosidases"/>
    <property type="match status" value="1"/>
</dbReference>
<proteinExistence type="predicted"/>
<dbReference type="SUPFAM" id="SSF51445">
    <property type="entry name" value="(Trans)glycosidases"/>
    <property type="match status" value="1"/>
</dbReference>
<organism evidence="1 2">
    <name type="scientific">Hydrogenophaga atypica</name>
    <dbReference type="NCBI Taxonomy" id="249409"/>
    <lineage>
        <taxon>Bacteria</taxon>
        <taxon>Pseudomonadati</taxon>
        <taxon>Pseudomonadota</taxon>
        <taxon>Betaproteobacteria</taxon>
        <taxon>Burkholderiales</taxon>
        <taxon>Comamonadaceae</taxon>
        <taxon>Hydrogenophaga</taxon>
    </lineage>
</organism>
<comment type="caution">
    <text evidence="1">The sequence shown here is derived from an EMBL/GenBank/DDBJ whole genome shotgun (WGS) entry which is preliminary data.</text>
</comment>
<dbReference type="Proteomes" id="UP001596501">
    <property type="component" value="Unassembled WGS sequence"/>
</dbReference>
<dbReference type="InterPro" id="IPR017853">
    <property type="entry name" value="GH"/>
</dbReference>
<keyword evidence="2" id="KW-1185">Reference proteome</keyword>
<reference evidence="2" key="1">
    <citation type="journal article" date="2019" name="Int. J. Syst. Evol. Microbiol.">
        <title>The Global Catalogue of Microorganisms (GCM) 10K type strain sequencing project: providing services to taxonomists for standard genome sequencing and annotation.</title>
        <authorList>
            <consortium name="The Broad Institute Genomics Platform"/>
            <consortium name="The Broad Institute Genome Sequencing Center for Infectious Disease"/>
            <person name="Wu L."/>
            <person name="Ma J."/>
        </authorList>
    </citation>
    <scope>NUCLEOTIDE SEQUENCE [LARGE SCALE GENOMIC DNA]</scope>
    <source>
        <strain evidence="2">CGMCC 1.12371</strain>
    </source>
</reference>
<evidence type="ECO:0000313" key="2">
    <source>
        <dbReference type="Proteomes" id="UP001596501"/>
    </source>
</evidence>